<proteinExistence type="predicted"/>
<evidence type="ECO:0000313" key="9">
    <source>
        <dbReference type="EMBL" id="RZT88985.1"/>
    </source>
</evidence>
<comment type="caution">
    <text evidence="9">The sequence shown here is derived from an EMBL/GenBank/DDBJ whole genome shotgun (WGS) entry which is preliminary data.</text>
</comment>
<keyword evidence="5" id="KW-0012">Acyltransferase</keyword>
<dbReference type="Gene3D" id="2.40.440.10">
    <property type="entry name" value="L,D-transpeptidase catalytic domain-like"/>
    <property type="match status" value="1"/>
</dbReference>
<evidence type="ECO:0000259" key="8">
    <source>
        <dbReference type="PROSITE" id="PS52029"/>
    </source>
</evidence>
<dbReference type="InterPro" id="IPR005490">
    <property type="entry name" value="LD_TPept_cat_dom"/>
</dbReference>
<sequence>MSGIRGVLGAVGLLVATVVVAGTVGAGGGAAPVTASAVAAPPAPPQPVRAVPVPAVGASGVDPSGPASVTVYDGRITALTLTGDDRRRVPGSLSPDGRSWTTTAPLGYARTYTWSGSATGDDGRPLALRGTFRTSVPEQLRAARFSIADGTTVGVAAPVVLQFDGPVRDRAAVQRALTIRMSQPNEGAWAWLPDTADGSRIHFRPKTYWRSGTVVDVRADLFGVDMGGGTFGAADLTNHLVVGRNQVTKADAKARRIVVYRDGKPIMTAPASFGMGDDLNLVTRAGTHVVTNKDPEKYLSNPAYGYANIYVRWAVRINNNGEFVHFNPLTLDAIGQQNLTHGCININERNAKAFYDATLIGDPVEVTGSPVTLSAADGDLYDWTIPWARWTAMSAAR</sequence>
<accession>A0A4Q7V4N4</accession>
<dbReference type="PANTHER" id="PTHR30582">
    <property type="entry name" value="L,D-TRANSPEPTIDASE"/>
    <property type="match status" value="1"/>
</dbReference>
<keyword evidence="6 7" id="KW-0961">Cell wall biogenesis/degradation</keyword>
<dbReference type="Pfam" id="PF03734">
    <property type="entry name" value="YkuD"/>
    <property type="match status" value="1"/>
</dbReference>
<dbReference type="GO" id="GO:0005576">
    <property type="term" value="C:extracellular region"/>
    <property type="evidence" value="ECO:0007669"/>
    <property type="project" value="TreeGrafter"/>
</dbReference>
<dbReference type="InterPro" id="IPR038063">
    <property type="entry name" value="Transpep_catalytic_dom"/>
</dbReference>
<dbReference type="RefSeq" id="WP_130293193.1">
    <property type="nucleotide sequence ID" value="NZ_SHKL01000001.1"/>
</dbReference>
<keyword evidence="3 7" id="KW-0133">Cell shape</keyword>
<gene>
    <name evidence="9" type="ORF">EV383_5939</name>
</gene>
<keyword evidence="2" id="KW-0808">Transferase</keyword>
<dbReference type="Pfam" id="PF17964">
    <property type="entry name" value="Big_10"/>
    <property type="match status" value="1"/>
</dbReference>
<evidence type="ECO:0000256" key="1">
    <source>
        <dbReference type="ARBA" id="ARBA00004752"/>
    </source>
</evidence>
<evidence type="ECO:0000256" key="4">
    <source>
        <dbReference type="ARBA" id="ARBA00022984"/>
    </source>
</evidence>
<evidence type="ECO:0000256" key="2">
    <source>
        <dbReference type="ARBA" id="ARBA00022679"/>
    </source>
</evidence>
<reference evidence="9 10" key="1">
    <citation type="submission" date="2019-02" db="EMBL/GenBank/DDBJ databases">
        <title>Sequencing the genomes of 1000 actinobacteria strains.</title>
        <authorList>
            <person name="Klenk H.-P."/>
        </authorList>
    </citation>
    <scope>NUCLEOTIDE SEQUENCE [LARGE SCALE GENOMIC DNA]</scope>
    <source>
        <strain evidence="9 10">DSM 45779</strain>
    </source>
</reference>
<evidence type="ECO:0000256" key="3">
    <source>
        <dbReference type="ARBA" id="ARBA00022960"/>
    </source>
</evidence>
<dbReference type="UniPathway" id="UPA00219"/>
<dbReference type="InterPro" id="IPR041280">
    <property type="entry name" value="Big_10"/>
</dbReference>
<evidence type="ECO:0000256" key="6">
    <source>
        <dbReference type="ARBA" id="ARBA00023316"/>
    </source>
</evidence>
<keyword evidence="10" id="KW-1185">Reference proteome</keyword>
<dbReference type="Gene3D" id="2.60.40.3780">
    <property type="match status" value="1"/>
</dbReference>
<dbReference type="GO" id="GO:0018104">
    <property type="term" value="P:peptidoglycan-protein cross-linking"/>
    <property type="evidence" value="ECO:0007669"/>
    <property type="project" value="TreeGrafter"/>
</dbReference>
<dbReference type="CDD" id="cd13432">
    <property type="entry name" value="LDT_IgD_like_2"/>
    <property type="match status" value="1"/>
</dbReference>
<dbReference type="GO" id="GO:0071555">
    <property type="term" value="P:cell wall organization"/>
    <property type="evidence" value="ECO:0007669"/>
    <property type="project" value="UniProtKB-UniRule"/>
</dbReference>
<dbReference type="GO" id="GO:0016746">
    <property type="term" value="F:acyltransferase activity"/>
    <property type="evidence" value="ECO:0007669"/>
    <property type="project" value="UniProtKB-KW"/>
</dbReference>
<feature type="active site" description="Nucleophile" evidence="7">
    <location>
        <position position="343"/>
    </location>
</feature>
<dbReference type="GO" id="GO:0071972">
    <property type="term" value="F:peptidoglycan L,D-transpeptidase activity"/>
    <property type="evidence" value="ECO:0007669"/>
    <property type="project" value="TreeGrafter"/>
</dbReference>
<evidence type="ECO:0000256" key="7">
    <source>
        <dbReference type="PROSITE-ProRule" id="PRU01373"/>
    </source>
</evidence>
<dbReference type="OrthoDB" id="5242354at2"/>
<keyword evidence="4 7" id="KW-0573">Peptidoglycan synthesis</keyword>
<name>A0A4Q7V4N4_PSEST</name>
<comment type="pathway">
    <text evidence="1 7">Cell wall biogenesis; peptidoglycan biosynthesis.</text>
</comment>
<organism evidence="9 10">
    <name type="scientific">Pseudonocardia sediminis</name>
    <dbReference type="NCBI Taxonomy" id="1397368"/>
    <lineage>
        <taxon>Bacteria</taxon>
        <taxon>Bacillati</taxon>
        <taxon>Actinomycetota</taxon>
        <taxon>Actinomycetes</taxon>
        <taxon>Pseudonocardiales</taxon>
        <taxon>Pseudonocardiaceae</taxon>
        <taxon>Pseudonocardia</taxon>
    </lineage>
</organism>
<dbReference type="SUPFAM" id="SSF141523">
    <property type="entry name" value="L,D-transpeptidase catalytic domain-like"/>
    <property type="match status" value="1"/>
</dbReference>
<feature type="active site" description="Proton donor/acceptor" evidence="7">
    <location>
        <position position="325"/>
    </location>
</feature>
<evidence type="ECO:0000313" key="10">
    <source>
        <dbReference type="Proteomes" id="UP000291591"/>
    </source>
</evidence>
<dbReference type="Proteomes" id="UP000291591">
    <property type="component" value="Unassembled WGS sequence"/>
</dbReference>
<dbReference type="CDD" id="cd16913">
    <property type="entry name" value="YkuD_like"/>
    <property type="match status" value="1"/>
</dbReference>
<dbReference type="InterPro" id="IPR050979">
    <property type="entry name" value="LD-transpeptidase"/>
</dbReference>
<evidence type="ECO:0000256" key="5">
    <source>
        <dbReference type="ARBA" id="ARBA00023315"/>
    </source>
</evidence>
<dbReference type="PROSITE" id="PS52029">
    <property type="entry name" value="LD_TPASE"/>
    <property type="match status" value="1"/>
</dbReference>
<dbReference type="PANTHER" id="PTHR30582:SF2">
    <property type="entry name" value="L,D-TRANSPEPTIDASE YCIB-RELATED"/>
    <property type="match status" value="1"/>
</dbReference>
<dbReference type="AlphaFoldDB" id="A0A4Q7V4N4"/>
<dbReference type="EMBL" id="SHKL01000001">
    <property type="protein sequence ID" value="RZT88985.1"/>
    <property type="molecule type" value="Genomic_DNA"/>
</dbReference>
<feature type="domain" description="L,D-TPase catalytic" evidence="8">
    <location>
        <begin position="246"/>
        <end position="367"/>
    </location>
</feature>
<dbReference type="Gene3D" id="2.60.40.3710">
    <property type="match status" value="1"/>
</dbReference>
<dbReference type="GO" id="GO:0008360">
    <property type="term" value="P:regulation of cell shape"/>
    <property type="evidence" value="ECO:0007669"/>
    <property type="project" value="UniProtKB-UniRule"/>
</dbReference>
<protein>
    <submittedName>
        <fullName evidence="9">Lipoprotein-anchoring transpeptidase ErfK/SrfK</fullName>
    </submittedName>
</protein>
<keyword evidence="9" id="KW-0449">Lipoprotein</keyword>